<accession>A0ABD2NH84</accession>
<feature type="non-terminal residue" evidence="1">
    <location>
        <position position="1"/>
    </location>
</feature>
<evidence type="ECO:0000313" key="1">
    <source>
        <dbReference type="EMBL" id="KAL3277889.1"/>
    </source>
</evidence>
<evidence type="ECO:0000313" key="2">
    <source>
        <dbReference type="Proteomes" id="UP001516400"/>
    </source>
</evidence>
<protein>
    <recommendedName>
        <fullName evidence="3">Reverse transcriptase</fullName>
    </recommendedName>
</protein>
<dbReference type="AlphaFoldDB" id="A0ABD2NH84"/>
<proteinExistence type="predicted"/>
<dbReference type="EMBL" id="JABFTP020000103">
    <property type="protein sequence ID" value="KAL3277889.1"/>
    <property type="molecule type" value="Genomic_DNA"/>
</dbReference>
<gene>
    <name evidence="1" type="ORF">HHI36_013230</name>
</gene>
<sequence>YLHPHHVVLFADDASVVVSGRDRKELIRRVVDAVNKFIRWCRTNNLIVNAAKPVIVNFYLRKPISGEVCFDIGNERVKLSKKSIFLGVCLDDVVS</sequence>
<reference evidence="1 2" key="1">
    <citation type="journal article" date="2021" name="BMC Biol.">
        <title>Horizontally acquired antibacterial genes associated with adaptive radiation of ladybird beetles.</title>
        <authorList>
            <person name="Li H.S."/>
            <person name="Tang X.F."/>
            <person name="Huang Y.H."/>
            <person name="Xu Z.Y."/>
            <person name="Chen M.L."/>
            <person name="Du X.Y."/>
            <person name="Qiu B.Y."/>
            <person name="Chen P.T."/>
            <person name="Zhang W."/>
            <person name="Slipinski A."/>
            <person name="Escalona H.E."/>
            <person name="Waterhouse R.M."/>
            <person name="Zwick A."/>
            <person name="Pang H."/>
        </authorList>
    </citation>
    <scope>NUCLEOTIDE SEQUENCE [LARGE SCALE GENOMIC DNA]</scope>
    <source>
        <strain evidence="1">SYSU2018</strain>
    </source>
</reference>
<name>A0ABD2NH84_9CUCU</name>
<keyword evidence="2" id="KW-1185">Reference proteome</keyword>
<evidence type="ECO:0008006" key="3">
    <source>
        <dbReference type="Google" id="ProtNLM"/>
    </source>
</evidence>
<organism evidence="1 2">
    <name type="scientific">Cryptolaemus montrouzieri</name>
    <dbReference type="NCBI Taxonomy" id="559131"/>
    <lineage>
        <taxon>Eukaryota</taxon>
        <taxon>Metazoa</taxon>
        <taxon>Ecdysozoa</taxon>
        <taxon>Arthropoda</taxon>
        <taxon>Hexapoda</taxon>
        <taxon>Insecta</taxon>
        <taxon>Pterygota</taxon>
        <taxon>Neoptera</taxon>
        <taxon>Endopterygota</taxon>
        <taxon>Coleoptera</taxon>
        <taxon>Polyphaga</taxon>
        <taxon>Cucujiformia</taxon>
        <taxon>Coccinelloidea</taxon>
        <taxon>Coccinellidae</taxon>
        <taxon>Scymninae</taxon>
        <taxon>Scymnini</taxon>
        <taxon>Cryptolaemus</taxon>
    </lineage>
</organism>
<dbReference type="Proteomes" id="UP001516400">
    <property type="component" value="Unassembled WGS sequence"/>
</dbReference>
<comment type="caution">
    <text evidence="1">The sequence shown here is derived from an EMBL/GenBank/DDBJ whole genome shotgun (WGS) entry which is preliminary data.</text>
</comment>